<dbReference type="Proteomes" id="UP000825729">
    <property type="component" value="Unassembled WGS sequence"/>
</dbReference>
<keyword evidence="4 8" id="KW-1003">Cell membrane</keyword>
<evidence type="ECO:0000256" key="5">
    <source>
        <dbReference type="ARBA" id="ARBA00022692"/>
    </source>
</evidence>
<sequence length="183" mass="20088">MASARTLSIVTLVLRIVTLLLLAGSVVILATDKITSEGSTFRFKDVIAFRYVMATALLGFLYTLFQIPFAIYHVCTEKRLIQNESFPQFDFYADKIVACLVASGVGAGFAVSFELKRLLRDFVGSLAFGDLQEQIDRFFDKANIAAGLLFLGFLCLLVQSVISSLSVSEVRKTTTTTSRGIFG</sequence>
<evidence type="ECO:0000256" key="8">
    <source>
        <dbReference type="RuleBase" id="RU361233"/>
    </source>
</evidence>
<evidence type="ECO:0000256" key="7">
    <source>
        <dbReference type="ARBA" id="ARBA00023136"/>
    </source>
</evidence>
<comment type="subcellular location">
    <subcellularLocation>
        <location evidence="1 8">Cell membrane</location>
        <topology evidence="1 8">Multi-pass membrane protein</topology>
    </subcellularLocation>
</comment>
<comment type="similarity">
    <text evidence="2 8">Belongs to the Casparian strip membrane proteins (CASP) family.</text>
</comment>
<dbReference type="PANTHER" id="PTHR33573">
    <property type="entry name" value="CASP-LIKE PROTEIN 4A4"/>
    <property type="match status" value="1"/>
</dbReference>
<dbReference type="GO" id="GO:0005886">
    <property type="term" value="C:plasma membrane"/>
    <property type="evidence" value="ECO:0007669"/>
    <property type="project" value="UniProtKB-SubCell"/>
</dbReference>
<evidence type="ECO:0000259" key="9">
    <source>
        <dbReference type="Pfam" id="PF04535"/>
    </source>
</evidence>
<dbReference type="Pfam" id="PF04535">
    <property type="entry name" value="CASP_dom"/>
    <property type="match status" value="1"/>
</dbReference>
<feature type="transmembrane region" description="Helical" evidence="8">
    <location>
        <begin position="51"/>
        <end position="75"/>
    </location>
</feature>
<comment type="subunit">
    <text evidence="3 8">Homodimer and heterodimers.</text>
</comment>
<evidence type="ECO:0000256" key="2">
    <source>
        <dbReference type="ARBA" id="ARBA00007651"/>
    </source>
</evidence>
<comment type="caution">
    <text evidence="10">The sequence shown here is derived from an EMBL/GenBank/DDBJ whole genome shotgun (WGS) entry which is preliminary data.</text>
</comment>
<evidence type="ECO:0000313" key="10">
    <source>
        <dbReference type="EMBL" id="KAG9457659.1"/>
    </source>
</evidence>
<protein>
    <recommendedName>
        <fullName evidence="8">CASP-like protein</fullName>
    </recommendedName>
</protein>
<accession>A0AAV7FAS7</accession>
<feature type="domain" description="Casparian strip membrane protein" evidence="9">
    <location>
        <begin position="5"/>
        <end position="155"/>
    </location>
</feature>
<evidence type="ECO:0000256" key="4">
    <source>
        <dbReference type="ARBA" id="ARBA00022475"/>
    </source>
</evidence>
<evidence type="ECO:0000256" key="6">
    <source>
        <dbReference type="ARBA" id="ARBA00022989"/>
    </source>
</evidence>
<gene>
    <name evidence="10" type="ORF">H6P81_002167</name>
</gene>
<name>A0AAV7FAS7_ARIFI</name>
<evidence type="ECO:0000256" key="1">
    <source>
        <dbReference type="ARBA" id="ARBA00004651"/>
    </source>
</evidence>
<feature type="transmembrane region" description="Helical" evidence="8">
    <location>
        <begin position="12"/>
        <end position="31"/>
    </location>
</feature>
<keyword evidence="5 8" id="KW-0812">Transmembrane</keyword>
<organism evidence="10 11">
    <name type="scientific">Aristolochia fimbriata</name>
    <name type="common">White veined hardy Dutchman's pipe vine</name>
    <dbReference type="NCBI Taxonomy" id="158543"/>
    <lineage>
        <taxon>Eukaryota</taxon>
        <taxon>Viridiplantae</taxon>
        <taxon>Streptophyta</taxon>
        <taxon>Embryophyta</taxon>
        <taxon>Tracheophyta</taxon>
        <taxon>Spermatophyta</taxon>
        <taxon>Magnoliopsida</taxon>
        <taxon>Magnoliidae</taxon>
        <taxon>Piperales</taxon>
        <taxon>Aristolochiaceae</taxon>
        <taxon>Aristolochia</taxon>
    </lineage>
</organism>
<dbReference type="EMBL" id="JAINDJ010000002">
    <property type="protein sequence ID" value="KAG9457659.1"/>
    <property type="molecule type" value="Genomic_DNA"/>
</dbReference>
<keyword evidence="11" id="KW-1185">Reference proteome</keyword>
<keyword evidence="7 8" id="KW-0472">Membrane</keyword>
<reference evidence="10 11" key="1">
    <citation type="submission" date="2021-07" db="EMBL/GenBank/DDBJ databases">
        <title>The Aristolochia fimbriata genome: insights into angiosperm evolution, floral development and chemical biosynthesis.</title>
        <authorList>
            <person name="Jiao Y."/>
        </authorList>
    </citation>
    <scope>NUCLEOTIDE SEQUENCE [LARGE SCALE GENOMIC DNA]</scope>
    <source>
        <strain evidence="10">IBCAS-2021</strain>
        <tissue evidence="10">Leaf</tissue>
    </source>
</reference>
<proteinExistence type="inferred from homology"/>
<dbReference type="AlphaFoldDB" id="A0AAV7FAS7"/>
<evidence type="ECO:0000313" key="11">
    <source>
        <dbReference type="Proteomes" id="UP000825729"/>
    </source>
</evidence>
<keyword evidence="6 8" id="KW-1133">Transmembrane helix</keyword>
<feature type="transmembrane region" description="Helical" evidence="8">
    <location>
        <begin position="96"/>
        <end position="113"/>
    </location>
</feature>
<dbReference type="InterPro" id="IPR006702">
    <property type="entry name" value="CASP_dom"/>
</dbReference>
<dbReference type="PANTHER" id="PTHR33573:SF17">
    <property type="entry name" value="CASP-LIKE PROTEIN 4D1"/>
    <property type="match status" value="1"/>
</dbReference>
<feature type="transmembrane region" description="Helical" evidence="8">
    <location>
        <begin position="144"/>
        <end position="162"/>
    </location>
</feature>
<evidence type="ECO:0000256" key="3">
    <source>
        <dbReference type="ARBA" id="ARBA00011489"/>
    </source>
</evidence>